<feature type="transmembrane region" description="Helical" evidence="1">
    <location>
        <begin position="573"/>
        <end position="591"/>
    </location>
</feature>
<organism evidence="2 3">
    <name type="scientific">Corynebacterium pseudokroppenstedtii</name>
    <dbReference type="NCBI Taxonomy" id="2804917"/>
    <lineage>
        <taxon>Bacteria</taxon>
        <taxon>Bacillati</taxon>
        <taxon>Actinomycetota</taxon>
        <taxon>Actinomycetes</taxon>
        <taxon>Mycobacteriales</taxon>
        <taxon>Corynebacteriaceae</taxon>
        <taxon>Corynebacterium</taxon>
    </lineage>
</organism>
<sequence length="995" mass="99745">MAGAGGVEVGRAAVRVVPDTGGFAQKLKRELDAIEDRVKVKIKVDLDTNGLSAKVRAAAEEAERLSKIRPEVDPDTDGMRREVEEAAEAAEKTSKIKPKVDPETSGLVRKVRDAVREAQTAAGDIDVKMNVHSDLSAMAGRGLASMTSSAMSLAGTLARVGSIAAAATVAIGGITPALAAATAATWQFTTASSTLLGGVLVTGAAGAAMAFGTLKMAVSGMKDALSADNFADFSKAIADMPPAAQSAARAMFDLKGSFSGFGAEIQQSFWEPLSNIGQLSTLVEPVKAGMQSLAGSMGRASAGLVDFVTQGTGLVAMDSIIENAASGTGRLADGFAASLKSLVVLGGAAAPIFTDMSNAAATWAENMAQKMQRAYDTGALQAKMDSAVSMAKSLWGVLTDLGGIVAGVGRAAIAATGSLGGAFATAAQGLNEMVNSARGQEALIGFFSSMQGAIQAIIPVVGQVATIIGGTLAPALSGAIQSLAPIVTQVLGSLNEGLQAMVPGFQALVQGLGQGLAALGPALQPLGAAFGQLLAAISPLLPAIGQFIAVIGSGLASAISAVAPLIAQLASSFSAIGPIIVTTIAAFAGFSKITGIISSVSGVLGLLTSPIGLIVVGVGLLIAAFSQVPGAMQPLQAAFMAIVQAVQPLLPVLAQVAQQLMGALMPVLAALVPVIIQIVQTAAQIIAAVVPILAIILQLAGTIIGALMPVITALLPVISSLVSIIGSIVTALAPVIQVVAQVIAVFAQLLAAIIGFVASALGMILSFVAGVISGFVSMAAAVIGSVTGFVSGVISSIASMASSAISAAVRMWSSVVSAFSSGVSQAISWVGRLPGMAVRAMGNVGGLLVSSDKALIQGFINGIKSMIGAVADAARSAVQAAKNFFPHSPAKEGPFSGRGWVLYSGESIGEAFSAGIRNSSGLARAATKEMMSAASANLSAYKGDAVEMNAYNNAKAAPNRDYSVNIGTIVAADPNKPIRDAEQLQLKARIRGGLA</sequence>
<feature type="transmembrane region" description="Helical" evidence="1">
    <location>
        <begin position="714"/>
        <end position="736"/>
    </location>
</feature>
<feature type="transmembrane region" description="Helical" evidence="1">
    <location>
        <begin position="742"/>
        <end position="768"/>
    </location>
</feature>
<dbReference type="EMBL" id="CP137757">
    <property type="protein sequence ID" value="WPF24359.1"/>
    <property type="molecule type" value="Genomic_DNA"/>
</dbReference>
<dbReference type="RefSeq" id="WP_236883058.1">
    <property type="nucleotide sequence ID" value="NZ_CP137757.1"/>
</dbReference>
<feature type="transmembrane region" description="Helical" evidence="1">
    <location>
        <begin position="660"/>
        <end position="679"/>
    </location>
</feature>
<keyword evidence="1" id="KW-0812">Transmembrane</keyword>
<keyword evidence="1" id="KW-0472">Membrane</keyword>
<accession>A0AAU0PVN6</accession>
<feature type="transmembrane region" description="Helical" evidence="1">
    <location>
        <begin position="685"/>
        <end position="707"/>
    </location>
</feature>
<feature type="transmembrane region" description="Helical" evidence="1">
    <location>
        <begin position="603"/>
        <end position="625"/>
    </location>
</feature>
<feature type="transmembrane region" description="Helical" evidence="1">
    <location>
        <begin position="775"/>
        <end position="799"/>
    </location>
</feature>
<proteinExistence type="predicted"/>
<keyword evidence="3" id="KW-1185">Reference proteome</keyword>
<protein>
    <recommendedName>
        <fullName evidence="4">Tape measure protein</fullName>
    </recommendedName>
</protein>
<reference evidence="2 3" key="1">
    <citation type="submission" date="2023-10" db="EMBL/GenBank/DDBJ databases">
        <title>complete genome sequence of Corynebacterium pseudokroppenstedtii P15-C1.</title>
        <authorList>
            <person name="Bruggemann H."/>
            <person name="Poehlein A."/>
        </authorList>
    </citation>
    <scope>NUCLEOTIDE SEQUENCE [LARGE SCALE GENOMIC DNA]</scope>
    <source>
        <strain evidence="2 3">P15_C1</strain>
    </source>
</reference>
<feature type="transmembrane region" description="Helical" evidence="1">
    <location>
        <begin position="547"/>
        <end position="567"/>
    </location>
</feature>
<evidence type="ECO:0000313" key="2">
    <source>
        <dbReference type="EMBL" id="WPF24359.1"/>
    </source>
</evidence>
<feature type="transmembrane region" description="Helical" evidence="1">
    <location>
        <begin position="195"/>
        <end position="214"/>
    </location>
</feature>
<name>A0AAU0PVN6_9CORY</name>
<dbReference type="AlphaFoldDB" id="A0AAU0PVN6"/>
<evidence type="ECO:0008006" key="4">
    <source>
        <dbReference type="Google" id="ProtNLM"/>
    </source>
</evidence>
<gene>
    <name evidence="2" type="ORF">Q0N40_07360</name>
</gene>
<dbReference type="KEGG" id="cpsk:Q0N40_07360"/>
<keyword evidence="1" id="KW-1133">Transmembrane helix</keyword>
<evidence type="ECO:0000256" key="1">
    <source>
        <dbReference type="SAM" id="Phobius"/>
    </source>
</evidence>
<dbReference type="Proteomes" id="UP001174314">
    <property type="component" value="Chromosome"/>
</dbReference>
<feature type="transmembrane region" description="Helical" evidence="1">
    <location>
        <begin position="160"/>
        <end position="183"/>
    </location>
</feature>
<evidence type="ECO:0000313" key="3">
    <source>
        <dbReference type="Proteomes" id="UP001174314"/>
    </source>
</evidence>